<sequence length="150" mass="17073">MVMDLLNLEEQLIFYWKHHSHKVNALIHIANFGPLLPYEPDSLWRLTPFIPNAAFFVVLSYICYYILLEPVAGALGSPLLLYMVYDATSFADSYPNHDNLALIVFVSSLVLQIIGHIFVEKSGPAARENILKGQHSKKEYSHKLRLGMDN</sequence>
<dbReference type="GO" id="GO:0005783">
    <property type="term" value="C:endoplasmic reticulum"/>
    <property type="evidence" value="ECO:0007669"/>
    <property type="project" value="TreeGrafter"/>
</dbReference>
<proteinExistence type="predicted"/>
<organism evidence="2 3">
    <name type="scientific">Dentiscutata erythropus</name>
    <dbReference type="NCBI Taxonomy" id="1348616"/>
    <lineage>
        <taxon>Eukaryota</taxon>
        <taxon>Fungi</taxon>
        <taxon>Fungi incertae sedis</taxon>
        <taxon>Mucoromycota</taxon>
        <taxon>Glomeromycotina</taxon>
        <taxon>Glomeromycetes</taxon>
        <taxon>Diversisporales</taxon>
        <taxon>Gigasporaceae</taxon>
        <taxon>Dentiscutata</taxon>
    </lineage>
</organism>
<dbReference type="InterPro" id="IPR009305">
    <property type="entry name" value="Mpo1-like"/>
</dbReference>
<evidence type="ECO:0000313" key="2">
    <source>
        <dbReference type="EMBL" id="CAG8496029.1"/>
    </source>
</evidence>
<dbReference type="PANTHER" id="PTHR28026">
    <property type="entry name" value="DUF962 DOMAIN PROTEIN (AFU_ORTHOLOGUE AFUA_8G05310)"/>
    <property type="match status" value="1"/>
</dbReference>
<comment type="caution">
    <text evidence="2">The sequence shown here is derived from an EMBL/GenBank/DDBJ whole genome shotgun (WGS) entry which is preliminary data.</text>
</comment>
<name>A0A9N8ZHJ2_9GLOM</name>
<evidence type="ECO:0000256" key="1">
    <source>
        <dbReference type="SAM" id="Phobius"/>
    </source>
</evidence>
<dbReference type="AlphaFoldDB" id="A0A9N8ZHJ2"/>
<keyword evidence="1" id="KW-0812">Transmembrane</keyword>
<reference evidence="2" key="1">
    <citation type="submission" date="2021-06" db="EMBL/GenBank/DDBJ databases">
        <authorList>
            <person name="Kallberg Y."/>
            <person name="Tangrot J."/>
            <person name="Rosling A."/>
        </authorList>
    </citation>
    <scope>NUCLEOTIDE SEQUENCE</scope>
    <source>
        <strain evidence="2">MA453B</strain>
    </source>
</reference>
<keyword evidence="3" id="KW-1185">Reference proteome</keyword>
<feature type="transmembrane region" description="Helical" evidence="1">
    <location>
        <begin position="100"/>
        <end position="119"/>
    </location>
</feature>
<dbReference type="PANTHER" id="PTHR28026:SF9">
    <property type="entry name" value="2-HYDROXY-PALMITIC ACID DIOXYGENASE MPO1"/>
    <property type="match status" value="1"/>
</dbReference>
<accession>A0A9N8ZHJ2</accession>
<feature type="transmembrane region" description="Helical" evidence="1">
    <location>
        <begin position="53"/>
        <end position="80"/>
    </location>
</feature>
<keyword evidence="1" id="KW-0472">Membrane</keyword>
<dbReference type="GO" id="GO:0046521">
    <property type="term" value="P:sphingoid catabolic process"/>
    <property type="evidence" value="ECO:0007669"/>
    <property type="project" value="TreeGrafter"/>
</dbReference>
<protein>
    <submittedName>
        <fullName evidence="2">23736_t:CDS:1</fullName>
    </submittedName>
</protein>
<dbReference type="Proteomes" id="UP000789405">
    <property type="component" value="Unassembled WGS sequence"/>
</dbReference>
<dbReference type="GO" id="GO:0016020">
    <property type="term" value="C:membrane"/>
    <property type="evidence" value="ECO:0007669"/>
    <property type="project" value="GOC"/>
</dbReference>
<keyword evidence="1" id="KW-1133">Transmembrane helix</keyword>
<evidence type="ECO:0000313" key="3">
    <source>
        <dbReference type="Proteomes" id="UP000789405"/>
    </source>
</evidence>
<dbReference type="EMBL" id="CAJVPY010000866">
    <property type="protein sequence ID" value="CAG8496029.1"/>
    <property type="molecule type" value="Genomic_DNA"/>
</dbReference>
<dbReference type="OrthoDB" id="2124888at2759"/>
<dbReference type="Pfam" id="PF06127">
    <property type="entry name" value="Mpo1-like"/>
    <property type="match status" value="1"/>
</dbReference>
<gene>
    <name evidence="2" type="ORF">DERYTH_LOCUS2655</name>
</gene>